<dbReference type="Proteomes" id="UP001642484">
    <property type="component" value="Unassembled WGS sequence"/>
</dbReference>
<sequence>MKGPSLAEVTGAKLREALRLVRLKRSYDAETVAGDAKALFERLDDKSGMTSASYFLVEAALLEERISDARRLVEEGQALAKGTKVDEARMLRASMLVKLAEGKPLDALQIAATAERLLLEVGTNHREAGELLLLVAKAHVSQGTTAAQQAALNAALQAVDQFSKAEDAREADAWRLVLEARVALRRFDDGLRAAEAAMVICLEYGDETGQALCLLSLAKAHKIRGLPLKTKKASEKALSLFQEQSSDVLAAEALHLLVEALIGQEQRKEALQRAKQELYSFLSSGDKWAVPSMRLCLVTALLGMDRKKDALSEMERALQDAEELTKNVKVSMMKAQVMKQLAICNMLTGSVDKAKALADQILPMCRELGDIEGEDSMNELIGLVVQQRGALEEHAAKEREAEELILQLKEAMLARDGPTFKAVLEKCYENENVFTENVEEIISPVIATDPDGLYQFFLDNQPEKWKVNPDEDQKFDSAQQFDRRLMYYAFRLGAMGYGPGFRLIKKAYRLGQNLENTQGYGTLNLMDNCPPWEERSQFHPGVLDCVLQVGAVRGTPNEYQYSSVIK</sequence>
<evidence type="ECO:0000313" key="2">
    <source>
        <dbReference type="EMBL" id="CAK9086483.1"/>
    </source>
</evidence>
<dbReference type="SUPFAM" id="SSF48452">
    <property type="entry name" value="TPR-like"/>
    <property type="match status" value="2"/>
</dbReference>
<dbReference type="InterPro" id="IPR011990">
    <property type="entry name" value="TPR-like_helical_dom_sf"/>
</dbReference>
<keyword evidence="1" id="KW-0175">Coiled coil</keyword>
<reference evidence="2 3" key="1">
    <citation type="submission" date="2024-02" db="EMBL/GenBank/DDBJ databases">
        <authorList>
            <person name="Chen Y."/>
            <person name="Shah S."/>
            <person name="Dougan E. K."/>
            <person name="Thang M."/>
            <person name="Chan C."/>
        </authorList>
    </citation>
    <scope>NUCLEOTIDE SEQUENCE [LARGE SCALE GENOMIC DNA]</scope>
</reference>
<dbReference type="InterPro" id="IPR042104">
    <property type="entry name" value="PKS_dehydratase_sf"/>
</dbReference>
<accession>A0ABP0QFU0</accession>
<feature type="coiled-coil region" evidence="1">
    <location>
        <begin position="304"/>
        <end position="331"/>
    </location>
</feature>
<evidence type="ECO:0000313" key="3">
    <source>
        <dbReference type="Proteomes" id="UP001642484"/>
    </source>
</evidence>
<comment type="caution">
    <text evidence="2">The sequence shown here is derived from an EMBL/GenBank/DDBJ whole genome shotgun (WGS) entry which is preliminary data.</text>
</comment>
<dbReference type="EMBL" id="CAXAMN010024406">
    <property type="protein sequence ID" value="CAK9086483.1"/>
    <property type="molecule type" value="Genomic_DNA"/>
</dbReference>
<name>A0ABP0QFU0_9DINO</name>
<keyword evidence="3" id="KW-1185">Reference proteome</keyword>
<evidence type="ECO:0000256" key="1">
    <source>
        <dbReference type="SAM" id="Coils"/>
    </source>
</evidence>
<dbReference type="Gene3D" id="3.10.129.110">
    <property type="entry name" value="Polyketide synthase dehydratase"/>
    <property type="match status" value="1"/>
</dbReference>
<protein>
    <submittedName>
        <fullName evidence="2">Uncharacterized protein</fullName>
    </submittedName>
</protein>
<organism evidence="2 3">
    <name type="scientific">Durusdinium trenchii</name>
    <dbReference type="NCBI Taxonomy" id="1381693"/>
    <lineage>
        <taxon>Eukaryota</taxon>
        <taxon>Sar</taxon>
        <taxon>Alveolata</taxon>
        <taxon>Dinophyceae</taxon>
        <taxon>Suessiales</taxon>
        <taxon>Symbiodiniaceae</taxon>
        <taxon>Durusdinium</taxon>
    </lineage>
</organism>
<gene>
    <name evidence="2" type="ORF">CCMP2556_LOCUS41893</name>
</gene>
<proteinExistence type="predicted"/>
<dbReference type="Gene3D" id="1.25.40.10">
    <property type="entry name" value="Tetratricopeptide repeat domain"/>
    <property type="match status" value="1"/>
</dbReference>